<evidence type="ECO:0000256" key="1">
    <source>
        <dbReference type="ARBA" id="ARBA00004637"/>
    </source>
</evidence>
<name>A0A2T0FLC2_9ASCO</name>
<dbReference type="GeneID" id="36517161"/>
<dbReference type="Gene3D" id="1.10.287.110">
    <property type="entry name" value="DnaJ domain"/>
    <property type="match status" value="1"/>
</dbReference>
<evidence type="ECO:0000256" key="11">
    <source>
        <dbReference type="ARBA" id="ARBA00025080"/>
    </source>
</evidence>
<dbReference type="PANTHER" id="PTHR12388">
    <property type="entry name" value="MITOCHONDRIA ASSOCIATED GRANULOCYTE MACROPHAGE CSF SIGNALING MOLECULE"/>
    <property type="match status" value="1"/>
</dbReference>
<comment type="similarity">
    <text evidence="2">Belongs to the TIM16/PAM16 family.</text>
</comment>
<evidence type="ECO:0000256" key="3">
    <source>
        <dbReference type="ARBA" id="ARBA00013571"/>
    </source>
</evidence>
<evidence type="ECO:0000256" key="7">
    <source>
        <dbReference type="ARBA" id="ARBA00022927"/>
    </source>
</evidence>
<reference evidence="15 16" key="1">
    <citation type="submission" date="2017-04" db="EMBL/GenBank/DDBJ databases">
        <title>Genome sequencing of [Candida] sorbophila.</title>
        <authorList>
            <person name="Ahn J.O."/>
        </authorList>
    </citation>
    <scope>NUCLEOTIDE SEQUENCE [LARGE SCALE GENOMIC DNA]</scope>
    <source>
        <strain evidence="15 16">DS02</strain>
    </source>
</reference>
<organism evidence="15 16">
    <name type="scientific">Wickerhamiella sorbophila</name>
    <dbReference type="NCBI Taxonomy" id="45607"/>
    <lineage>
        <taxon>Eukaryota</taxon>
        <taxon>Fungi</taxon>
        <taxon>Dikarya</taxon>
        <taxon>Ascomycota</taxon>
        <taxon>Saccharomycotina</taxon>
        <taxon>Dipodascomycetes</taxon>
        <taxon>Dipodascales</taxon>
        <taxon>Trichomonascaceae</taxon>
        <taxon>Wickerhamiella</taxon>
    </lineage>
</organism>
<feature type="region of interest" description="Disordered" evidence="14">
    <location>
        <begin position="109"/>
        <end position="128"/>
    </location>
</feature>
<dbReference type="InterPro" id="IPR036869">
    <property type="entry name" value="J_dom_sf"/>
</dbReference>
<keyword evidence="5" id="KW-0813">Transport</keyword>
<comment type="subcellular location">
    <subcellularLocation>
        <location evidence="1">Mitochondrion inner membrane</location>
        <topology evidence="1">Peripheral membrane protein</topology>
    </subcellularLocation>
</comment>
<dbReference type="GO" id="GO:0005744">
    <property type="term" value="C:TIM23 mitochondrial import inner membrane translocase complex"/>
    <property type="evidence" value="ECO:0007669"/>
    <property type="project" value="InterPro"/>
</dbReference>
<evidence type="ECO:0000256" key="10">
    <source>
        <dbReference type="ARBA" id="ARBA00023136"/>
    </source>
</evidence>
<dbReference type="Pfam" id="PF03656">
    <property type="entry name" value="Pam16"/>
    <property type="match status" value="1"/>
</dbReference>
<keyword evidence="6" id="KW-0999">Mitochondrion inner membrane</keyword>
<dbReference type="PANTHER" id="PTHR12388:SF0">
    <property type="entry name" value="MITOCHONDRIAL IMPORT INNER MEMBRANE TRANSLOCASE SUBUNIT TIM16"/>
    <property type="match status" value="1"/>
</dbReference>
<protein>
    <recommendedName>
        <fullName evidence="4">Mitochondrial import inner membrane translocase subunit TIM16</fullName>
    </recommendedName>
    <alternativeName>
        <fullName evidence="3">Mitochondrial import inner membrane translocase subunit tim16</fullName>
    </alternativeName>
    <alternativeName>
        <fullName evidence="12 13">Presequence translocated-associated motor subunit PAM16</fullName>
    </alternativeName>
</protein>
<evidence type="ECO:0000256" key="2">
    <source>
        <dbReference type="ARBA" id="ARBA00008817"/>
    </source>
</evidence>
<dbReference type="Proteomes" id="UP000238350">
    <property type="component" value="Unassembled WGS sequence"/>
</dbReference>
<keyword evidence="7" id="KW-0653">Protein transport</keyword>
<evidence type="ECO:0000256" key="14">
    <source>
        <dbReference type="SAM" id="MobiDB-lite"/>
    </source>
</evidence>
<keyword evidence="8" id="KW-0811">Translocation</keyword>
<evidence type="ECO:0000313" key="16">
    <source>
        <dbReference type="Proteomes" id="UP000238350"/>
    </source>
</evidence>
<dbReference type="InterPro" id="IPR005341">
    <property type="entry name" value="Tim16"/>
</dbReference>
<evidence type="ECO:0000256" key="9">
    <source>
        <dbReference type="ARBA" id="ARBA00023128"/>
    </source>
</evidence>
<evidence type="ECO:0000256" key="4">
    <source>
        <dbReference type="ARBA" id="ARBA00020721"/>
    </source>
</evidence>
<keyword evidence="9" id="KW-0496">Mitochondrion</keyword>
<evidence type="ECO:0000256" key="13">
    <source>
        <dbReference type="ARBA" id="ARBA00031407"/>
    </source>
</evidence>
<dbReference type="OrthoDB" id="10262892at2759"/>
<dbReference type="RefSeq" id="XP_024665738.1">
    <property type="nucleotide sequence ID" value="XM_024809970.1"/>
</dbReference>
<dbReference type="AlphaFoldDB" id="A0A2T0FLC2"/>
<dbReference type="FunFam" id="1.10.287.110:FF:000006">
    <property type="entry name" value="Import inner membrane translocase subunit TIM16"/>
    <property type="match status" value="1"/>
</dbReference>
<keyword evidence="16" id="KW-1185">Reference proteome</keyword>
<evidence type="ECO:0000313" key="15">
    <source>
        <dbReference type="EMBL" id="PRT55793.1"/>
    </source>
</evidence>
<evidence type="ECO:0000256" key="8">
    <source>
        <dbReference type="ARBA" id="ARBA00023010"/>
    </source>
</evidence>
<gene>
    <name evidence="15" type="ORF">B9G98_03413</name>
</gene>
<keyword evidence="10" id="KW-0472">Membrane</keyword>
<dbReference type="STRING" id="45607.A0A2T0FLC2"/>
<dbReference type="EMBL" id="NDIQ01000022">
    <property type="protein sequence ID" value="PRT55793.1"/>
    <property type="molecule type" value="Genomic_DNA"/>
</dbReference>
<comment type="caution">
    <text evidence="15">The sequence shown here is derived from an EMBL/GenBank/DDBJ whole genome shotgun (WGS) entry which is preliminary data.</text>
</comment>
<evidence type="ECO:0000256" key="6">
    <source>
        <dbReference type="ARBA" id="ARBA00022792"/>
    </source>
</evidence>
<dbReference type="GO" id="GO:0030150">
    <property type="term" value="P:protein import into mitochondrial matrix"/>
    <property type="evidence" value="ECO:0007669"/>
    <property type="project" value="InterPro"/>
</dbReference>
<accession>A0A2T0FLC2</accession>
<evidence type="ECO:0000256" key="12">
    <source>
        <dbReference type="ARBA" id="ARBA00030422"/>
    </source>
</evidence>
<comment type="function">
    <text evidence="11">Essential component of the PAM complex, a complex required for the translocation of transit peptide-containing proteins from the inner membrane into the mitochondrial matrix in an ATP-dependent manner. In the complex, it is required to regulate activity of mtHSP70 (SSC1) via its interaction with PAM18/TIM14. May act by positioning PAM18/TIM14 in juxtaposition to mtHSP70 at the translocon to maximize ATPase stimulation.</text>
</comment>
<sequence>MAHRLLMQVFVTGSQVVGKAFMEAYRQASSASLRASATAAAREKTGGVSLSEARKILGIEDGSLDLEQAQKKYDYLFDANSREKSGSFYLQSKVYRAMECVKYEVQQTEAEKATETNGKAEAKGKDSS</sequence>
<evidence type="ECO:0000256" key="5">
    <source>
        <dbReference type="ARBA" id="ARBA00022448"/>
    </source>
</evidence>
<proteinExistence type="inferred from homology"/>